<feature type="signal peptide" evidence="3">
    <location>
        <begin position="1"/>
        <end position="24"/>
    </location>
</feature>
<keyword evidence="1 3" id="KW-0732">Signal</keyword>
<gene>
    <name evidence="5" type="ORF">ISN45_Aa03g005710</name>
</gene>
<dbReference type="PANTHER" id="PTHR37390">
    <property type="entry name" value="OS02G0592500 PROTEIN"/>
    <property type="match status" value="1"/>
</dbReference>
<protein>
    <submittedName>
        <fullName evidence="5">Folate receptor-like</fullName>
    </submittedName>
</protein>
<feature type="domain" description="Folate receptor-like" evidence="4">
    <location>
        <begin position="51"/>
        <end position="179"/>
    </location>
</feature>
<name>A0A8T2AQ57_9BRAS</name>
<evidence type="ECO:0000256" key="2">
    <source>
        <dbReference type="ARBA" id="ARBA00023157"/>
    </source>
</evidence>
<dbReference type="Proteomes" id="UP000694240">
    <property type="component" value="Chromosome 8"/>
</dbReference>
<dbReference type="Pfam" id="PF03024">
    <property type="entry name" value="Folate_rec"/>
    <property type="match status" value="1"/>
</dbReference>
<proteinExistence type="predicted"/>
<evidence type="ECO:0000313" key="5">
    <source>
        <dbReference type="EMBL" id="KAG7576146.1"/>
    </source>
</evidence>
<organism evidence="5 6">
    <name type="scientific">Arabidopsis thaliana x Arabidopsis arenosa</name>
    <dbReference type="NCBI Taxonomy" id="1240361"/>
    <lineage>
        <taxon>Eukaryota</taxon>
        <taxon>Viridiplantae</taxon>
        <taxon>Streptophyta</taxon>
        <taxon>Embryophyta</taxon>
        <taxon>Tracheophyta</taxon>
        <taxon>Spermatophyta</taxon>
        <taxon>Magnoliopsida</taxon>
        <taxon>eudicotyledons</taxon>
        <taxon>Gunneridae</taxon>
        <taxon>Pentapetalae</taxon>
        <taxon>rosids</taxon>
        <taxon>malvids</taxon>
        <taxon>Brassicales</taxon>
        <taxon>Brassicaceae</taxon>
        <taxon>Camelineae</taxon>
        <taxon>Arabidopsis</taxon>
    </lineage>
</organism>
<accession>A0A8T2AQ57</accession>
<evidence type="ECO:0000313" key="6">
    <source>
        <dbReference type="Proteomes" id="UP000694240"/>
    </source>
</evidence>
<evidence type="ECO:0000259" key="4">
    <source>
        <dbReference type="Pfam" id="PF03024"/>
    </source>
</evidence>
<keyword evidence="6" id="KW-1185">Reference proteome</keyword>
<comment type="caution">
    <text evidence="5">The sequence shown here is derived from an EMBL/GenBank/DDBJ whole genome shotgun (WGS) entry which is preliminary data.</text>
</comment>
<dbReference type="AlphaFoldDB" id="A0A8T2AQ57"/>
<reference evidence="5 6" key="1">
    <citation type="submission" date="2020-12" db="EMBL/GenBank/DDBJ databases">
        <title>Concerted genomic and epigenomic changes stabilize Arabidopsis allopolyploids.</title>
        <authorList>
            <person name="Chen Z."/>
        </authorList>
    </citation>
    <scope>NUCLEOTIDE SEQUENCE [LARGE SCALE GENOMIC DNA]</scope>
    <source>
        <strain evidence="5">Allo738</strain>
        <tissue evidence="5">Leaf</tissue>
    </source>
</reference>
<dbReference type="InterPro" id="IPR053305">
    <property type="entry name" value="Folate-binding_rcpt-like"/>
</dbReference>
<evidence type="ECO:0000256" key="3">
    <source>
        <dbReference type="SAM" id="SignalP"/>
    </source>
</evidence>
<sequence length="275" mass="30402">MGRNLTKLVFLVFFLRLLISSSCGESFNSDETRVCISKGGRFLPYESEGETPMPSSLEFKDLNLCKVFHGKTCCSASTMHSASLALENLATYGEATKDCLDLFELLECSICQPDVGIQSEPLRICASFCDRVFEACSDAYFSRNASNQVIVPCGASEGSIICGKASKWESNGTAFCYALGFTVQTAGDLTAEPCYGSKSSLEPVVETVIKTETFAWFQDLQKLVREMTLVQQISWVVTLFLIGTTGFNRRRYQQEIQAMVERDARRLMGNMNGNA</sequence>
<dbReference type="InterPro" id="IPR018143">
    <property type="entry name" value="Folate_rcpt-like"/>
</dbReference>
<keyword evidence="2" id="KW-1015">Disulfide bond</keyword>
<dbReference type="PANTHER" id="PTHR37390:SF4">
    <property type="entry name" value="FOLATE RECEPTOR-LIKE DOMAIN-CONTAINING PROTEIN"/>
    <property type="match status" value="1"/>
</dbReference>
<dbReference type="EMBL" id="JAEFBK010000008">
    <property type="protein sequence ID" value="KAG7576146.1"/>
    <property type="molecule type" value="Genomic_DNA"/>
</dbReference>
<evidence type="ECO:0000256" key="1">
    <source>
        <dbReference type="ARBA" id="ARBA00022729"/>
    </source>
</evidence>
<feature type="chain" id="PRO_5035810568" evidence="3">
    <location>
        <begin position="25"/>
        <end position="275"/>
    </location>
</feature>
<keyword evidence="5" id="KW-0675">Receptor</keyword>